<dbReference type="RefSeq" id="WP_252446032.1">
    <property type="nucleotide sequence ID" value="NZ_JAGSOV010000084.1"/>
</dbReference>
<feature type="region of interest" description="Disordered" evidence="1">
    <location>
        <begin position="1"/>
        <end position="59"/>
    </location>
</feature>
<dbReference type="Proteomes" id="UP001165283">
    <property type="component" value="Unassembled WGS sequence"/>
</dbReference>
<dbReference type="EMBL" id="JAGSOV010000084">
    <property type="protein sequence ID" value="MCO1660515.1"/>
    <property type="molecule type" value="Genomic_DNA"/>
</dbReference>
<evidence type="ECO:0000313" key="2">
    <source>
        <dbReference type="EMBL" id="MCO1660515.1"/>
    </source>
</evidence>
<gene>
    <name evidence="2" type="ORF">KDL28_36210</name>
</gene>
<sequence length="172" mass="18625">MLVGLADGSPQGGDERVGVGGEGFVVDPQRVATAQPGDAGRQDRRARHGRPVDQDRHDVDAVAQCGLDLQRDDVVGTIDASSPLAVPQGGPLSPDEREQDVAPPHRRTASVTVDTKSAPGPPRHRLCGDAHGYRSLMSRSVWRPQPGTRKRPGRWLRWEPVTGPFCGGRYWD</sequence>
<accession>A0ABT1AC66</accession>
<name>A0ABT1AC66_9PSEU</name>
<reference evidence="2" key="1">
    <citation type="submission" date="2021-04" db="EMBL/GenBank/DDBJ databases">
        <title>Pseudonocardia sp. nov., isolated from sandy soil of mangrove forest.</title>
        <authorList>
            <person name="Zan Z."/>
            <person name="Huang R."/>
            <person name="Liu W."/>
        </authorList>
    </citation>
    <scope>NUCLEOTIDE SEQUENCE</scope>
    <source>
        <strain evidence="2">S2-4</strain>
    </source>
</reference>
<keyword evidence="3" id="KW-1185">Reference proteome</keyword>
<protein>
    <submittedName>
        <fullName evidence="2">Uncharacterized protein</fullName>
    </submittedName>
</protein>
<proteinExistence type="predicted"/>
<feature type="compositionally biased region" description="Basic and acidic residues" evidence="1">
    <location>
        <begin position="50"/>
        <end position="59"/>
    </location>
</feature>
<evidence type="ECO:0000256" key="1">
    <source>
        <dbReference type="SAM" id="MobiDB-lite"/>
    </source>
</evidence>
<evidence type="ECO:0000313" key="3">
    <source>
        <dbReference type="Proteomes" id="UP001165283"/>
    </source>
</evidence>
<comment type="caution">
    <text evidence="2">The sequence shown here is derived from an EMBL/GenBank/DDBJ whole genome shotgun (WGS) entry which is preliminary data.</text>
</comment>
<feature type="region of interest" description="Disordered" evidence="1">
    <location>
        <begin position="80"/>
        <end position="129"/>
    </location>
</feature>
<organism evidence="2 3">
    <name type="scientific">Pseudonocardia humida</name>
    <dbReference type="NCBI Taxonomy" id="2800819"/>
    <lineage>
        <taxon>Bacteria</taxon>
        <taxon>Bacillati</taxon>
        <taxon>Actinomycetota</taxon>
        <taxon>Actinomycetes</taxon>
        <taxon>Pseudonocardiales</taxon>
        <taxon>Pseudonocardiaceae</taxon>
        <taxon>Pseudonocardia</taxon>
    </lineage>
</organism>